<sequence>MYATGHQELLLLFCSQISKLRITSVSGGVRIRALSITSRTFGHLNYRAMNRSIGYSLAMSISNTYQVSLSCVCVCVQCQVTGILLPDLLQQTEYTNSEHRQCCHFTLFCIYICAMSTSTNYRCWQICIHL</sequence>
<proteinExistence type="predicted"/>
<evidence type="ECO:0000313" key="1">
    <source>
        <dbReference type="EMBL" id="CAG6739820.1"/>
    </source>
</evidence>
<protein>
    <submittedName>
        <fullName evidence="1">Uncharacterized protein</fullName>
    </submittedName>
</protein>
<organism evidence="1">
    <name type="scientific">Cacopsylla melanoneura</name>
    <dbReference type="NCBI Taxonomy" id="428564"/>
    <lineage>
        <taxon>Eukaryota</taxon>
        <taxon>Metazoa</taxon>
        <taxon>Ecdysozoa</taxon>
        <taxon>Arthropoda</taxon>
        <taxon>Hexapoda</taxon>
        <taxon>Insecta</taxon>
        <taxon>Pterygota</taxon>
        <taxon>Neoptera</taxon>
        <taxon>Paraneoptera</taxon>
        <taxon>Hemiptera</taxon>
        <taxon>Sternorrhyncha</taxon>
        <taxon>Psylloidea</taxon>
        <taxon>Psyllidae</taxon>
        <taxon>Psyllinae</taxon>
        <taxon>Cacopsylla</taxon>
    </lineage>
</organism>
<reference evidence="1" key="1">
    <citation type="submission" date="2021-05" db="EMBL/GenBank/DDBJ databases">
        <authorList>
            <person name="Alioto T."/>
            <person name="Alioto T."/>
            <person name="Gomez Garrido J."/>
        </authorList>
    </citation>
    <scope>NUCLEOTIDE SEQUENCE</scope>
</reference>
<dbReference type="EMBL" id="HBUF01415608">
    <property type="protein sequence ID" value="CAG6739820.1"/>
    <property type="molecule type" value="Transcribed_RNA"/>
</dbReference>
<name>A0A8D8Z2S5_9HEMI</name>
<accession>A0A8D8Z2S5</accession>
<dbReference type="AlphaFoldDB" id="A0A8D8Z2S5"/>